<dbReference type="AlphaFoldDB" id="A0A1R3U816"/>
<reference evidence="2" key="1">
    <citation type="submission" date="2016-10" db="EMBL/GenBank/DDBJ databases">
        <authorList>
            <person name="Wibberg D."/>
        </authorList>
    </citation>
    <scope>NUCLEOTIDE SEQUENCE [LARGE SCALE GENOMIC DNA]</scope>
</reference>
<dbReference type="RefSeq" id="WP_077123144.1">
    <property type="nucleotide sequence ID" value="NZ_FMUE01000026.1"/>
</dbReference>
<evidence type="ECO:0000313" key="1">
    <source>
        <dbReference type="EMBL" id="SCX36012.1"/>
    </source>
</evidence>
<name>A0A1R3U816_9HYPH</name>
<accession>A0A1R3U816</accession>
<sequence length="128" mass="13870">MANAIELLKSAATTGHIAGQNPVDIFYGKLATQIDYAKQVGEGKAINTRSLWFRKQGAEYIVRIGRNAFEIAGSKLFKATDLDGVVAILNAAKQAIEADKKLQDAIAIHSMERSERLKAGRAKGKKAK</sequence>
<organism evidence="1 2">
    <name type="scientific">Agrobacterium rosae</name>
    <dbReference type="NCBI Taxonomy" id="1972867"/>
    <lineage>
        <taxon>Bacteria</taxon>
        <taxon>Pseudomonadati</taxon>
        <taxon>Pseudomonadota</taxon>
        <taxon>Alphaproteobacteria</taxon>
        <taxon>Hyphomicrobiales</taxon>
        <taxon>Rhizobiaceae</taxon>
        <taxon>Rhizobium/Agrobacterium group</taxon>
        <taxon>Agrobacterium</taxon>
    </lineage>
</organism>
<dbReference type="EMBL" id="FMUE01000026">
    <property type="protein sequence ID" value="SCX36012.1"/>
    <property type="molecule type" value="Genomic_DNA"/>
</dbReference>
<proteinExistence type="predicted"/>
<protein>
    <submittedName>
        <fullName evidence="1">Uncharacterized protein</fullName>
    </submittedName>
</protein>
<dbReference type="Proteomes" id="UP000187891">
    <property type="component" value="Unassembled WGS sequence"/>
</dbReference>
<evidence type="ECO:0000313" key="2">
    <source>
        <dbReference type="Proteomes" id="UP000187891"/>
    </source>
</evidence>
<gene>
    <name evidence="1" type="ORF">DSM25559_5279</name>
</gene>